<keyword evidence="7" id="KW-1185">Reference proteome</keyword>
<dbReference type="PROSITE" id="PS00455">
    <property type="entry name" value="AMP_BINDING"/>
    <property type="match status" value="1"/>
</dbReference>
<evidence type="ECO:0000259" key="4">
    <source>
        <dbReference type="Pfam" id="PF00501"/>
    </source>
</evidence>
<comment type="similarity">
    <text evidence="1">Belongs to the ATP-dependent AMP-binding enzyme family.</text>
</comment>
<sequence length="554" mass="58742">MRTAATGSRPNFGLGTWPARRARISPERVALVEGDRVLTYAGLADRTARLAGHLAALGVRSGDRVAYLGANGIPVFETLFATWLLGAVAVPLNFRLSPVEIRYMLEDSGSAVLAHSPDTDALVTAAAPLPESVRHRIEVRPGHFPPEGAESAGPALEVPPPVGLDDPAVLLYTSGTTGRPKAAVLTHGNLTWNTVNQLAHIDLRDTERALCISPLFHATGLGQVTLPTLFKGGSVEPVAKFDAGAILTRIEEARITSFSAVPTMLQLLCEHPLWDRIDLSSLTSVIYGGSPVQERVARAWLDRGVRLQQGYGMTEASPGVYMAPAEGSAARPVSVGVPHFFTDVAMLRDGRPEDVGGDPGELLVRGPHVFSGYWNRPDESEASFVAGWFRTGDLLSSADDGWAYVADRVKDLIISGGENVYPAEVEAVLLRLDAIANAAVVAVPDTRWGEVGAAYLQLREGAVLEEADVRAHLEAHLARFKVPRFLVFVPELPANATGKVRRVELRARAAAELTAAESAAADSATAGPGTADRTATITTAQPADADRAGAEGTP</sequence>
<evidence type="ECO:0000256" key="3">
    <source>
        <dbReference type="SAM" id="MobiDB-lite"/>
    </source>
</evidence>
<dbReference type="InterPro" id="IPR020845">
    <property type="entry name" value="AMP-binding_CS"/>
</dbReference>
<dbReference type="PANTHER" id="PTHR43201:SF5">
    <property type="entry name" value="MEDIUM-CHAIN ACYL-COA LIGASE ACSF2, MITOCHONDRIAL"/>
    <property type="match status" value="1"/>
</dbReference>
<accession>A0ABV3DP49</accession>
<dbReference type="InterPro" id="IPR045851">
    <property type="entry name" value="AMP-bd_C_sf"/>
</dbReference>
<dbReference type="Pfam" id="PF13193">
    <property type="entry name" value="AMP-binding_C"/>
    <property type="match status" value="1"/>
</dbReference>
<reference evidence="6 7" key="1">
    <citation type="submission" date="2024-06" db="EMBL/GenBank/DDBJ databases">
        <title>The Natural Products Discovery Center: Release of the First 8490 Sequenced Strains for Exploring Actinobacteria Biosynthetic Diversity.</title>
        <authorList>
            <person name="Kalkreuter E."/>
            <person name="Kautsar S.A."/>
            <person name="Yang D."/>
            <person name="Bader C.D."/>
            <person name="Teijaro C.N."/>
            <person name="Fluegel L."/>
            <person name="Davis C.M."/>
            <person name="Simpson J.R."/>
            <person name="Lauterbach L."/>
            <person name="Steele A.D."/>
            <person name="Gui C."/>
            <person name="Meng S."/>
            <person name="Li G."/>
            <person name="Viehrig K."/>
            <person name="Ye F."/>
            <person name="Su P."/>
            <person name="Kiefer A.F."/>
            <person name="Nichols A."/>
            <person name="Cepeda A.J."/>
            <person name="Yan W."/>
            <person name="Fan B."/>
            <person name="Jiang Y."/>
            <person name="Adhikari A."/>
            <person name="Zheng C.-J."/>
            <person name="Schuster L."/>
            <person name="Cowan T.M."/>
            <person name="Smanski M.J."/>
            <person name="Chevrette M.G."/>
            <person name="De Carvalho L.P.S."/>
            <person name="Shen B."/>
        </authorList>
    </citation>
    <scope>NUCLEOTIDE SEQUENCE [LARGE SCALE GENOMIC DNA]</scope>
    <source>
        <strain evidence="6 7">NPDC048946</strain>
    </source>
</reference>
<dbReference type="InterPro" id="IPR042099">
    <property type="entry name" value="ANL_N_sf"/>
</dbReference>
<dbReference type="InterPro" id="IPR000873">
    <property type="entry name" value="AMP-dep_synth/lig_dom"/>
</dbReference>
<gene>
    <name evidence="6" type="ORF">AB0C36_28985</name>
</gene>
<feature type="domain" description="AMP-dependent synthetase/ligase" evidence="4">
    <location>
        <begin position="20"/>
        <end position="374"/>
    </location>
</feature>
<dbReference type="Gene3D" id="3.40.50.12780">
    <property type="entry name" value="N-terminal domain of ligase-like"/>
    <property type="match status" value="1"/>
</dbReference>
<proteinExistence type="inferred from homology"/>
<feature type="domain" description="AMP-binding enzyme C-terminal" evidence="5">
    <location>
        <begin position="424"/>
        <end position="499"/>
    </location>
</feature>
<dbReference type="RefSeq" id="WP_358359567.1">
    <property type="nucleotide sequence ID" value="NZ_JBEZFP010000091.1"/>
</dbReference>
<dbReference type="PANTHER" id="PTHR43201">
    <property type="entry name" value="ACYL-COA SYNTHETASE"/>
    <property type="match status" value="1"/>
</dbReference>
<evidence type="ECO:0000313" key="6">
    <source>
        <dbReference type="EMBL" id="MEU8137534.1"/>
    </source>
</evidence>
<dbReference type="GO" id="GO:0016874">
    <property type="term" value="F:ligase activity"/>
    <property type="evidence" value="ECO:0007669"/>
    <property type="project" value="UniProtKB-KW"/>
</dbReference>
<dbReference type="EMBL" id="JBEZFP010000091">
    <property type="protein sequence ID" value="MEU8137534.1"/>
    <property type="molecule type" value="Genomic_DNA"/>
</dbReference>
<dbReference type="Gene3D" id="3.30.300.30">
    <property type="match status" value="1"/>
</dbReference>
<dbReference type="InterPro" id="IPR025110">
    <property type="entry name" value="AMP-bd_C"/>
</dbReference>
<dbReference type="SUPFAM" id="SSF56801">
    <property type="entry name" value="Acetyl-CoA synthetase-like"/>
    <property type="match status" value="1"/>
</dbReference>
<evidence type="ECO:0000313" key="7">
    <source>
        <dbReference type="Proteomes" id="UP001551482"/>
    </source>
</evidence>
<comment type="caution">
    <text evidence="6">The sequence shown here is derived from an EMBL/GenBank/DDBJ whole genome shotgun (WGS) entry which is preliminary data.</text>
</comment>
<evidence type="ECO:0000256" key="2">
    <source>
        <dbReference type="ARBA" id="ARBA00022598"/>
    </source>
</evidence>
<dbReference type="Pfam" id="PF00501">
    <property type="entry name" value="AMP-binding"/>
    <property type="match status" value="1"/>
</dbReference>
<protein>
    <submittedName>
        <fullName evidence="6">Long-chain fatty acid--CoA ligase</fullName>
    </submittedName>
</protein>
<dbReference type="CDD" id="cd17631">
    <property type="entry name" value="FACL_FadD13-like"/>
    <property type="match status" value="1"/>
</dbReference>
<evidence type="ECO:0000259" key="5">
    <source>
        <dbReference type="Pfam" id="PF13193"/>
    </source>
</evidence>
<dbReference type="Proteomes" id="UP001551482">
    <property type="component" value="Unassembled WGS sequence"/>
</dbReference>
<feature type="region of interest" description="Disordered" evidence="3">
    <location>
        <begin position="516"/>
        <end position="554"/>
    </location>
</feature>
<feature type="compositionally biased region" description="Basic and acidic residues" evidence="3">
    <location>
        <begin position="544"/>
        <end position="554"/>
    </location>
</feature>
<keyword evidence="2 6" id="KW-0436">Ligase</keyword>
<name>A0ABV3DP49_9ACTN</name>
<organism evidence="6 7">
    <name type="scientific">Streptodolium elevatio</name>
    <dbReference type="NCBI Taxonomy" id="3157996"/>
    <lineage>
        <taxon>Bacteria</taxon>
        <taxon>Bacillati</taxon>
        <taxon>Actinomycetota</taxon>
        <taxon>Actinomycetes</taxon>
        <taxon>Kitasatosporales</taxon>
        <taxon>Streptomycetaceae</taxon>
        <taxon>Streptodolium</taxon>
    </lineage>
</organism>
<feature type="compositionally biased region" description="Low complexity" evidence="3">
    <location>
        <begin position="516"/>
        <end position="532"/>
    </location>
</feature>
<evidence type="ECO:0000256" key="1">
    <source>
        <dbReference type="ARBA" id="ARBA00006432"/>
    </source>
</evidence>